<protein>
    <submittedName>
        <fullName evidence="2">Uncharacterized protein</fullName>
    </submittedName>
</protein>
<evidence type="ECO:0000313" key="3">
    <source>
        <dbReference type="Proteomes" id="UP000198809"/>
    </source>
</evidence>
<dbReference type="EMBL" id="FODH01000018">
    <property type="protein sequence ID" value="SEP05277.1"/>
    <property type="molecule type" value="Genomic_DNA"/>
</dbReference>
<organism evidence="2 3">
    <name type="scientific">Paenibacillus sophorae</name>
    <dbReference type="NCBI Taxonomy" id="1333845"/>
    <lineage>
        <taxon>Bacteria</taxon>
        <taxon>Bacillati</taxon>
        <taxon>Bacillota</taxon>
        <taxon>Bacilli</taxon>
        <taxon>Bacillales</taxon>
        <taxon>Paenibacillaceae</taxon>
        <taxon>Paenibacillus</taxon>
    </lineage>
</organism>
<dbReference type="Proteomes" id="UP000198809">
    <property type="component" value="Unassembled WGS sequence"/>
</dbReference>
<dbReference type="AlphaFoldDB" id="A0A1H8UQJ1"/>
<name>A0A1H8UQJ1_9BACL</name>
<feature type="signal peptide" evidence="1">
    <location>
        <begin position="1"/>
        <end position="26"/>
    </location>
</feature>
<reference evidence="2 3" key="1">
    <citation type="submission" date="2016-10" db="EMBL/GenBank/DDBJ databases">
        <authorList>
            <person name="de Groot N.N."/>
        </authorList>
    </citation>
    <scope>NUCLEOTIDE SEQUENCE [LARGE SCALE GENOMIC DNA]</scope>
    <source>
        <strain evidence="2 3">CGMCC 1.10238</strain>
    </source>
</reference>
<sequence length="87" mass="9754">MPMIWRIRSFSLAWLIKILAKTVPLASITEQTAEFVNPKSGGTYPLLGKFRLSQLHIPFIGDMKGIAFSFSDQCGAAFFHAPYVTFE</sequence>
<feature type="chain" id="PRO_5038945294" evidence="1">
    <location>
        <begin position="27"/>
        <end position="87"/>
    </location>
</feature>
<evidence type="ECO:0000313" key="2">
    <source>
        <dbReference type="EMBL" id="SEP05277.1"/>
    </source>
</evidence>
<accession>A0A1H8UQJ1</accession>
<proteinExistence type="predicted"/>
<gene>
    <name evidence="2" type="ORF">SAMN04487895_11894</name>
</gene>
<keyword evidence="1" id="KW-0732">Signal</keyword>
<evidence type="ECO:0000256" key="1">
    <source>
        <dbReference type="SAM" id="SignalP"/>
    </source>
</evidence>